<dbReference type="KEGG" id="ima:PO878_10330"/>
<sequence length="117" mass="12352">MNVVLLRGTLSRPPTARDLPSGDQLVALEVTTRPPEGRAESVPVAWVGAPARVLRYQAGDEVVVTGRIRRRFFRAGGATASRTEVVADAVWPAGQRARSARAVARALEGVDAPAPSA</sequence>
<proteinExistence type="predicted"/>
<dbReference type="Gene3D" id="2.40.50.140">
    <property type="entry name" value="Nucleic acid-binding proteins"/>
    <property type="match status" value="1"/>
</dbReference>
<dbReference type="RefSeq" id="WP_272738633.1">
    <property type="nucleotide sequence ID" value="NZ_CP116942.1"/>
</dbReference>
<gene>
    <name evidence="3" type="ORF">PO878_10330</name>
</gene>
<evidence type="ECO:0000256" key="1">
    <source>
        <dbReference type="ARBA" id="ARBA00023125"/>
    </source>
</evidence>
<dbReference type="EMBL" id="CP116942">
    <property type="protein sequence ID" value="WCO69119.1"/>
    <property type="molecule type" value="Genomic_DNA"/>
</dbReference>
<dbReference type="AlphaFoldDB" id="A0AAE9YE26"/>
<dbReference type="Pfam" id="PF00436">
    <property type="entry name" value="SSB"/>
    <property type="match status" value="1"/>
</dbReference>
<organism evidence="3 4">
    <name type="scientific">Iamia majanohamensis</name>
    <dbReference type="NCBI Taxonomy" id="467976"/>
    <lineage>
        <taxon>Bacteria</taxon>
        <taxon>Bacillati</taxon>
        <taxon>Actinomycetota</taxon>
        <taxon>Acidimicrobiia</taxon>
        <taxon>Acidimicrobiales</taxon>
        <taxon>Iamiaceae</taxon>
        <taxon>Iamia</taxon>
    </lineage>
</organism>
<reference evidence="3" key="1">
    <citation type="submission" date="2023-01" db="EMBL/GenBank/DDBJ databases">
        <title>The diversity of Class Acidimicrobiia in South China Sea sediment environments and the proposal of Iamia marina sp. nov., a novel species of the genus Iamia.</title>
        <authorList>
            <person name="He Y."/>
            <person name="Tian X."/>
        </authorList>
    </citation>
    <scope>NUCLEOTIDE SEQUENCE</scope>
    <source>
        <strain evidence="3">DSM 19957</strain>
    </source>
</reference>
<evidence type="ECO:0000256" key="2">
    <source>
        <dbReference type="PROSITE-ProRule" id="PRU00252"/>
    </source>
</evidence>
<dbReference type="InterPro" id="IPR012340">
    <property type="entry name" value="NA-bd_OB-fold"/>
</dbReference>
<evidence type="ECO:0000313" key="4">
    <source>
        <dbReference type="Proteomes" id="UP001216390"/>
    </source>
</evidence>
<dbReference type="InterPro" id="IPR000424">
    <property type="entry name" value="Primosome_PriB/ssb"/>
</dbReference>
<dbReference type="GO" id="GO:0003697">
    <property type="term" value="F:single-stranded DNA binding"/>
    <property type="evidence" value="ECO:0007669"/>
    <property type="project" value="InterPro"/>
</dbReference>
<dbReference type="SUPFAM" id="SSF50249">
    <property type="entry name" value="Nucleic acid-binding proteins"/>
    <property type="match status" value="1"/>
</dbReference>
<evidence type="ECO:0000313" key="3">
    <source>
        <dbReference type="EMBL" id="WCO69119.1"/>
    </source>
</evidence>
<protein>
    <submittedName>
        <fullName evidence="3">Single-stranded DNA-binding protein</fullName>
    </submittedName>
</protein>
<keyword evidence="4" id="KW-1185">Reference proteome</keyword>
<dbReference type="PROSITE" id="PS50935">
    <property type="entry name" value="SSB"/>
    <property type="match status" value="1"/>
</dbReference>
<accession>A0AAE9YE26</accession>
<dbReference type="Proteomes" id="UP001216390">
    <property type="component" value="Chromosome"/>
</dbReference>
<name>A0AAE9YE26_9ACTN</name>
<keyword evidence="1 2" id="KW-0238">DNA-binding</keyword>